<feature type="compositionally biased region" description="Basic and acidic residues" evidence="5">
    <location>
        <begin position="27"/>
        <end position="49"/>
    </location>
</feature>
<keyword evidence="8" id="KW-1185">Reference proteome</keyword>
<dbReference type="InterPro" id="IPR051455">
    <property type="entry name" value="Bact_solute-bind_prot3"/>
</dbReference>
<feature type="region of interest" description="Disordered" evidence="5">
    <location>
        <begin position="16"/>
        <end position="85"/>
    </location>
</feature>
<dbReference type="Gene3D" id="3.40.190.10">
    <property type="entry name" value="Periplasmic binding protein-like II"/>
    <property type="match status" value="2"/>
</dbReference>
<dbReference type="GO" id="GO:0030288">
    <property type="term" value="C:outer membrane-bounded periplasmic space"/>
    <property type="evidence" value="ECO:0007669"/>
    <property type="project" value="TreeGrafter"/>
</dbReference>
<dbReference type="InterPro" id="IPR018313">
    <property type="entry name" value="SBP_3_CS"/>
</dbReference>
<dbReference type="EMBL" id="CP031320">
    <property type="protein sequence ID" value="AXK37586.1"/>
    <property type="molecule type" value="Genomic_DNA"/>
</dbReference>
<evidence type="ECO:0000313" key="7">
    <source>
        <dbReference type="EMBL" id="AXK37586.1"/>
    </source>
</evidence>
<sequence length="348" mass="37009">MTFVMTGVAVLSAALAPALPGGGGGGAEDRTAGTRAAHERPAAPDKPRTAEAPAAKKAPEPPAPEREVCEDGSDPAASLKSSDKAGDAVKRIQDAGQLVVGVDQNSFLWGYRDPASGDIEGFDIDLVKAVAEDLLGEDPKITYKTIPTDQRIPAIQDGDVDMVVRTMTVNCDRIKEVAFSTAYFESGQQLLVPENSEIDGLDESVRGKRICNATGSTAEKLLERKEYQALGARQVKVANQLDCLVRLQLGEADAVLTDNALGAGQAAQDPSVKMVGEPATIEPYGVAMNRDDEDLVRRVNHVLDDYRKGGKDGKDSKWSAAYEEWLADMMADGEDGAPAPPKPAYKDD</sequence>
<protein>
    <recommendedName>
        <fullName evidence="6">Solute-binding protein family 3/N-terminal domain-containing protein</fullName>
    </recommendedName>
</protein>
<name>A0A345Y120_9ACTN</name>
<dbReference type="PROSITE" id="PS01039">
    <property type="entry name" value="SBP_BACTERIAL_3"/>
    <property type="match status" value="1"/>
</dbReference>
<evidence type="ECO:0000256" key="1">
    <source>
        <dbReference type="ARBA" id="ARBA00010333"/>
    </source>
</evidence>
<dbReference type="Pfam" id="PF00497">
    <property type="entry name" value="SBP_bac_3"/>
    <property type="match status" value="1"/>
</dbReference>
<dbReference type="PANTHER" id="PTHR30085:SF6">
    <property type="entry name" value="ABC TRANSPORTER GLUTAMINE-BINDING PROTEIN GLNH"/>
    <property type="match status" value="1"/>
</dbReference>
<reference evidence="7 8" key="1">
    <citation type="submission" date="2018-07" db="EMBL/GenBank/DDBJ databases">
        <title>Draft genome of the type strain Streptomyces armeniacus ATCC 15676.</title>
        <authorList>
            <person name="Labana P."/>
            <person name="Gosse J.T."/>
            <person name="Boddy C.N."/>
        </authorList>
    </citation>
    <scope>NUCLEOTIDE SEQUENCE [LARGE SCALE GENOMIC DNA]</scope>
    <source>
        <strain evidence="7 8">ATCC 15676</strain>
    </source>
</reference>
<dbReference type="Proteomes" id="UP000254425">
    <property type="component" value="Chromosome"/>
</dbReference>
<comment type="similarity">
    <text evidence="1 4">Belongs to the bacterial solute-binding protein 3 family.</text>
</comment>
<feature type="compositionally biased region" description="Basic and acidic residues" evidence="5">
    <location>
        <begin position="57"/>
        <end position="69"/>
    </location>
</feature>
<feature type="domain" description="Solute-binding protein family 3/N-terminal" evidence="6">
    <location>
        <begin position="97"/>
        <end position="329"/>
    </location>
</feature>
<dbReference type="InterPro" id="IPR001638">
    <property type="entry name" value="Solute-binding_3/MltF_N"/>
</dbReference>
<evidence type="ECO:0000256" key="5">
    <source>
        <dbReference type="SAM" id="MobiDB-lite"/>
    </source>
</evidence>
<dbReference type="AlphaFoldDB" id="A0A345Y120"/>
<keyword evidence="2" id="KW-0813">Transport</keyword>
<accession>A0A345Y120</accession>
<dbReference type="RefSeq" id="WP_208881132.1">
    <property type="nucleotide sequence ID" value="NZ_CP031320.1"/>
</dbReference>
<evidence type="ECO:0000256" key="3">
    <source>
        <dbReference type="ARBA" id="ARBA00022729"/>
    </source>
</evidence>
<dbReference type="PANTHER" id="PTHR30085">
    <property type="entry name" value="AMINO ACID ABC TRANSPORTER PERMEASE"/>
    <property type="match status" value="1"/>
</dbReference>
<dbReference type="GO" id="GO:0005576">
    <property type="term" value="C:extracellular region"/>
    <property type="evidence" value="ECO:0007669"/>
    <property type="project" value="TreeGrafter"/>
</dbReference>
<dbReference type="GO" id="GO:0006865">
    <property type="term" value="P:amino acid transport"/>
    <property type="evidence" value="ECO:0007669"/>
    <property type="project" value="TreeGrafter"/>
</dbReference>
<dbReference type="SMART" id="SM00062">
    <property type="entry name" value="PBPb"/>
    <property type="match status" value="1"/>
</dbReference>
<dbReference type="SUPFAM" id="SSF53850">
    <property type="entry name" value="Periplasmic binding protein-like II"/>
    <property type="match status" value="1"/>
</dbReference>
<gene>
    <name evidence="7" type="ORF">DVA86_23455</name>
</gene>
<evidence type="ECO:0000259" key="6">
    <source>
        <dbReference type="SMART" id="SM00062"/>
    </source>
</evidence>
<organism evidence="7 8">
    <name type="scientific">Streptomyces armeniacus</name>
    <dbReference type="NCBI Taxonomy" id="83291"/>
    <lineage>
        <taxon>Bacteria</taxon>
        <taxon>Bacillati</taxon>
        <taxon>Actinomycetota</taxon>
        <taxon>Actinomycetes</taxon>
        <taxon>Kitasatosporales</taxon>
        <taxon>Streptomycetaceae</taxon>
        <taxon>Streptomyces</taxon>
    </lineage>
</organism>
<evidence type="ECO:0000313" key="8">
    <source>
        <dbReference type="Proteomes" id="UP000254425"/>
    </source>
</evidence>
<proteinExistence type="inferred from homology"/>
<evidence type="ECO:0000256" key="2">
    <source>
        <dbReference type="ARBA" id="ARBA00022448"/>
    </source>
</evidence>
<evidence type="ECO:0000256" key="4">
    <source>
        <dbReference type="RuleBase" id="RU003744"/>
    </source>
</evidence>
<keyword evidence="3" id="KW-0732">Signal</keyword>
<dbReference type="CDD" id="cd13690">
    <property type="entry name" value="PBP2_GluB"/>
    <property type="match status" value="1"/>
</dbReference>
<dbReference type="KEGG" id="sarm:DVA86_23455"/>